<dbReference type="Pfam" id="PF13937">
    <property type="entry name" value="DUF4212"/>
    <property type="match status" value="1"/>
</dbReference>
<feature type="transmembrane region" description="Helical" evidence="1">
    <location>
        <begin position="54"/>
        <end position="74"/>
    </location>
</feature>
<keyword evidence="1" id="KW-0812">Transmembrane</keyword>
<keyword evidence="1" id="KW-0472">Membrane</keyword>
<dbReference type="STRING" id="440168.SAMN04487974_101335"/>
<feature type="domain" description="Sodium symporter small subunit" evidence="2">
    <location>
        <begin position="10"/>
        <end position="86"/>
    </location>
</feature>
<dbReference type="OrthoDB" id="9797746at2"/>
<sequence>MAEENGRSRNDYWAANIKLVIGCLIVWALCSFGFGIILRPLLSFIPIGGTDLGFWFAQQGSILIFMVLIFFYAIRMNKIDREYGVDEE</sequence>
<evidence type="ECO:0000313" key="3">
    <source>
        <dbReference type="EMBL" id="SDG18663.1"/>
    </source>
</evidence>
<dbReference type="Proteomes" id="UP000199495">
    <property type="component" value="Unassembled WGS sequence"/>
</dbReference>
<organism evidence="3 4">
    <name type="scientific">Pelagibacterium luteolum</name>
    <dbReference type="NCBI Taxonomy" id="440168"/>
    <lineage>
        <taxon>Bacteria</taxon>
        <taxon>Pseudomonadati</taxon>
        <taxon>Pseudomonadota</taxon>
        <taxon>Alphaproteobacteria</taxon>
        <taxon>Hyphomicrobiales</taxon>
        <taxon>Devosiaceae</taxon>
        <taxon>Pelagibacterium</taxon>
    </lineage>
</organism>
<dbReference type="InterPro" id="IPR019886">
    <property type="entry name" value="Na_symporter_ssu"/>
</dbReference>
<evidence type="ECO:0000256" key="1">
    <source>
        <dbReference type="SAM" id="Phobius"/>
    </source>
</evidence>
<dbReference type="NCBIfam" id="TIGR03647">
    <property type="entry name" value="Na_symport_sm"/>
    <property type="match status" value="1"/>
</dbReference>
<dbReference type="AlphaFoldDB" id="A0A1G7S6Q8"/>
<keyword evidence="1" id="KW-1133">Transmembrane helix</keyword>
<keyword evidence="4" id="KW-1185">Reference proteome</keyword>
<proteinExistence type="predicted"/>
<feature type="transmembrane region" description="Helical" evidence="1">
    <location>
        <begin position="20"/>
        <end position="42"/>
    </location>
</feature>
<accession>A0A1G7S6Q8</accession>
<evidence type="ECO:0000259" key="2">
    <source>
        <dbReference type="Pfam" id="PF13937"/>
    </source>
</evidence>
<protein>
    <submittedName>
        <fullName evidence="3">Putative solute:sodium symporter small subunit</fullName>
    </submittedName>
</protein>
<reference evidence="3 4" key="1">
    <citation type="submission" date="2016-10" db="EMBL/GenBank/DDBJ databases">
        <authorList>
            <person name="de Groot N.N."/>
        </authorList>
    </citation>
    <scope>NUCLEOTIDE SEQUENCE [LARGE SCALE GENOMIC DNA]</scope>
    <source>
        <strain evidence="3 4">CGMCC 1.10267</strain>
    </source>
</reference>
<name>A0A1G7S6Q8_9HYPH</name>
<dbReference type="RefSeq" id="WP_090590336.1">
    <property type="nucleotide sequence ID" value="NZ_FNCS01000001.1"/>
</dbReference>
<evidence type="ECO:0000313" key="4">
    <source>
        <dbReference type="Proteomes" id="UP000199495"/>
    </source>
</evidence>
<dbReference type="EMBL" id="FNCS01000001">
    <property type="protein sequence ID" value="SDG18663.1"/>
    <property type="molecule type" value="Genomic_DNA"/>
</dbReference>
<gene>
    <name evidence="3" type="ORF">SAMN04487974_101335</name>
</gene>